<dbReference type="EMBL" id="MPUK01000005">
    <property type="protein sequence ID" value="ONH67178.1"/>
    <property type="molecule type" value="Genomic_DNA"/>
</dbReference>
<feature type="domain" description="AAA+ ATPase" evidence="5">
    <location>
        <begin position="763"/>
        <end position="895"/>
    </location>
</feature>
<comment type="caution">
    <text evidence="6">The sequence shown here is derived from an EMBL/GenBank/DDBJ whole genome shotgun (WGS) entry which is preliminary data.</text>
</comment>
<dbReference type="Gene3D" id="3.40.50.300">
    <property type="entry name" value="P-loop containing nucleotide triphosphate hydrolases"/>
    <property type="match status" value="2"/>
</dbReference>
<dbReference type="InterPro" id="IPR003960">
    <property type="entry name" value="ATPase_AAA_CS"/>
</dbReference>
<dbReference type="Proteomes" id="UP000189513">
    <property type="component" value="Unassembled WGS sequence"/>
</dbReference>
<dbReference type="Pfam" id="PF00004">
    <property type="entry name" value="AAA"/>
    <property type="match status" value="2"/>
</dbReference>
<dbReference type="Gene3D" id="2.130.10.10">
    <property type="entry name" value="YVTN repeat-like/Quinoprotein amine dehydrogenase"/>
    <property type="match status" value="1"/>
</dbReference>
<evidence type="ECO:0000256" key="4">
    <source>
        <dbReference type="PROSITE-ProRule" id="PRU00221"/>
    </source>
</evidence>
<feature type="repeat" description="WD" evidence="4">
    <location>
        <begin position="128"/>
        <end position="159"/>
    </location>
</feature>
<keyword evidence="2" id="KW-0547">Nucleotide-binding</keyword>
<dbReference type="Gene3D" id="1.10.8.60">
    <property type="match status" value="1"/>
</dbReference>
<dbReference type="InterPro" id="IPR003593">
    <property type="entry name" value="AAA+_ATPase"/>
</dbReference>
<dbReference type="GO" id="GO:0005737">
    <property type="term" value="C:cytoplasm"/>
    <property type="evidence" value="ECO:0007669"/>
    <property type="project" value="TreeGrafter"/>
</dbReference>
<dbReference type="InterPro" id="IPR036322">
    <property type="entry name" value="WD40_repeat_dom_sf"/>
</dbReference>
<feature type="domain" description="AAA+ ATPase" evidence="5">
    <location>
        <begin position="496"/>
        <end position="633"/>
    </location>
</feature>
<reference evidence="7" key="1">
    <citation type="journal article" date="2017" name="Genome Announc.">
        <title>Genome sequences of Cyberlindnera fabianii 65, Pichia kudriavzevii 129, and Saccharomyces cerevisiae 131 isolated from fermented masau fruits in Zimbabwe.</title>
        <authorList>
            <person name="van Rijswijck I.M.H."/>
            <person name="Derks M.F.L."/>
            <person name="Abee T."/>
            <person name="de Ridder D."/>
            <person name="Smid E.J."/>
        </authorList>
    </citation>
    <scope>NUCLEOTIDE SEQUENCE [LARGE SCALE GENOMIC DNA]</scope>
    <source>
        <strain evidence="7">65</strain>
    </source>
</reference>
<accession>A0A1V2L5H1</accession>
<keyword evidence="4" id="KW-0853">WD repeat</keyword>
<dbReference type="CDD" id="cd19511">
    <property type="entry name" value="RecA-like_CDC48_r2-like"/>
    <property type="match status" value="1"/>
</dbReference>
<evidence type="ECO:0000259" key="5">
    <source>
        <dbReference type="SMART" id="SM00382"/>
    </source>
</evidence>
<dbReference type="Pfam" id="PF17862">
    <property type="entry name" value="AAA_lid_3"/>
    <property type="match status" value="1"/>
</dbReference>
<dbReference type="FunFam" id="3.40.50.300:FF:000018">
    <property type="entry name" value="Cell division control 48"/>
    <property type="match status" value="1"/>
</dbReference>
<dbReference type="VEuPathDB" id="FungiDB:BON22_2974"/>
<evidence type="ECO:0000313" key="7">
    <source>
        <dbReference type="Proteomes" id="UP000189513"/>
    </source>
</evidence>
<dbReference type="GO" id="GO:0005524">
    <property type="term" value="F:ATP binding"/>
    <property type="evidence" value="ECO:0007669"/>
    <property type="project" value="UniProtKB-KW"/>
</dbReference>
<name>A0A1V2L5H1_CYBFA</name>
<dbReference type="InterPro" id="IPR015943">
    <property type="entry name" value="WD40/YVTN_repeat-like_dom_sf"/>
</dbReference>
<sequence>MTQTVTQVKRPELMIPEIFEQNYTPESEVFTLIYDVKSSVRSMDWNGDMLALAQDSRITILSPVPKTAPLAKNLPSQLQQEWVFQVSVVPMKAATQLRFTSKYIVASLESGEIVVINHLDGSQLQLGVSGHASDINSVDVSDSGLVVSCDDDSRVVIWEHGKPVKTAYTNGIPTLVKFWLDKEADKILVVEDGKRVKIYDWRKDTWLATIYPLPDAQNCKPYILDVTILNAGDDSEATSKTPKVKIPRSFIARPSPQFNSKNAAKVLIHPSVLKASDILPGAMIYVSKEGEGSGILAVANPADQNSPFNVIQVPHALRSVNNVLLGDRLEIAKVDIQPPYAVNVTVGTANGVKLSDRAKKGVEKLLDEVGIIMPGMQFQKISVAGESESDEKTFEDLIITEVDDIPDLASLNITETPAEPSDEGFQRFASPPLLFKRGSTTLAFTDQTEPHDRYNLPKRASYTQVGGLTREIKQLKSAIELPLHHPEFFARFGTNPPRGVLLHGPPGTGKTMLLRAVAAETNAHVLTIDGPSIVSKYLGETEAKLREYFMEARKYQPAILFLDEIDSLAPSRDNDDSGEAESRVVATLLTLMDGIGSHGRLVIVAATNRPNSIDIALRRPGRFDREVEIGIPDADARHDILKLYLQKIKYHTLTDDEIANIASKTHGYVGADIASLCERSVSKVYDRMKENEMTIEDSFVTLEDFEESLIDIRPSAMKEIFLETPKVYWSDIGGQEILKKTFADVVQLPLEAPEGFKRLGINAPKGVLLYGPPGCSKTLAAKALATESGVNFLTIKGPEIFDKYVGESERKIREMFRKARAAAPSILFIDEIDALSADREGGHSTSAAGNVLTSLLNELDGVEELKGVVVVGATNRPTEIDPALLRPGRLDTALQ</sequence>
<dbReference type="STRING" id="36022.A0A1V2L5H1"/>
<dbReference type="SUPFAM" id="SSF50978">
    <property type="entry name" value="WD40 repeat-like"/>
    <property type="match status" value="1"/>
</dbReference>
<dbReference type="CDD" id="cd19503">
    <property type="entry name" value="RecA-like_CDC48_NLV2_r1-like"/>
    <property type="match status" value="1"/>
</dbReference>
<dbReference type="SUPFAM" id="SSF52540">
    <property type="entry name" value="P-loop containing nucleoside triphosphate hydrolases"/>
    <property type="match status" value="2"/>
</dbReference>
<dbReference type="InterPro" id="IPR003959">
    <property type="entry name" value="ATPase_AAA_core"/>
</dbReference>
<evidence type="ECO:0000313" key="6">
    <source>
        <dbReference type="EMBL" id="ONH67178.1"/>
    </source>
</evidence>
<dbReference type="PANTHER" id="PTHR23077">
    <property type="entry name" value="AAA-FAMILY ATPASE"/>
    <property type="match status" value="1"/>
</dbReference>
<organism evidence="6 7">
    <name type="scientific">Cyberlindnera fabianii</name>
    <name type="common">Yeast</name>
    <name type="synonym">Hansenula fabianii</name>
    <dbReference type="NCBI Taxonomy" id="36022"/>
    <lineage>
        <taxon>Eukaryota</taxon>
        <taxon>Fungi</taxon>
        <taxon>Dikarya</taxon>
        <taxon>Ascomycota</taxon>
        <taxon>Saccharomycotina</taxon>
        <taxon>Saccharomycetes</taxon>
        <taxon>Phaffomycetales</taxon>
        <taxon>Phaffomycetaceae</taxon>
        <taxon>Cyberlindnera</taxon>
    </lineage>
</organism>
<protein>
    <submittedName>
        <fullName evidence="6">ATPase family gene 2 protein</fullName>
    </submittedName>
</protein>
<dbReference type="InterPro" id="IPR041569">
    <property type="entry name" value="AAA_lid_3"/>
</dbReference>
<dbReference type="AlphaFoldDB" id="A0A1V2L5H1"/>
<gene>
    <name evidence="6" type="ORF">BON22_2974</name>
</gene>
<dbReference type="PANTHER" id="PTHR23077:SF27">
    <property type="entry name" value="ATPASE FAMILY GENE 2 PROTEIN HOMOLOG A"/>
    <property type="match status" value="1"/>
</dbReference>
<evidence type="ECO:0000256" key="1">
    <source>
        <dbReference type="ARBA" id="ARBA00022737"/>
    </source>
</evidence>
<dbReference type="InterPro" id="IPR050168">
    <property type="entry name" value="AAA_ATPase_domain"/>
</dbReference>
<dbReference type="InterPro" id="IPR027417">
    <property type="entry name" value="P-loop_NTPase"/>
</dbReference>
<dbReference type="PROSITE" id="PS50082">
    <property type="entry name" value="WD_REPEATS_2"/>
    <property type="match status" value="1"/>
</dbReference>
<evidence type="ECO:0000256" key="2">
    <source>
        <dbReference type="ARBA" id="ARBA00022741"/>
    </source>
</evidence>
<keyword evidence="3" id="KW-0067">ATP-binding</keyword>
<keyword evidence="1" id="KW-0677">Repeat</keyword>
<evidence type="ECO:0000256" key="3">
    <source>
        <dbReference type="ARBA" id="ARBA00022840"/>
    </source>
</evidence>
<proteinExistence type="predicted"/>
<dbReference type="GO" id="GO:0016887">
    <property type="term" value="F:ATP hydrolysis activity"/>
    <property type="evidence" value="ECO:0007669"/>
    <property type="project" value="InterPro"/>
</dbReference>
<dbReference type="FunFam" id="3.40.50.300:FF:000012">
    <property type="entry name" value="Transitional endoplasmic reticulum ATPase"/>
    <property type="match status" value="1"/>
</dbReference>
<keyword evidence="7" id="KW-1185">Reference proteome</keyword>
<dbReference type="InterPro" id="IPR001680">
    <property type="entry name" value="WD40_rpt"/>
</dbReference>
<dbReference type="SMART" id="SM00382">
    <property type="entry name" value="AAA"/>
    <property type="match status" value="2"/>
</dbReference>
<dbReference type="PROSITE" id="PS00674">
    <property type="entry name" value="AAA"/>
    <property type="match status" value="2"/>
</dbReference>